<accession>A0A139AYV3</accession>
<dbReference type="Proteomes" id="UP000070544">
    <property type="component" value="Unassembled WGS sequence"/>
</dbReference>
<dbReference type="PANTHER" id="PTHR13847:SF150">
    <property type="entry name" value="OXIDOREDUCTASE TDA3-RELATED"/>
    <property type="match status" value="1"/>
</dbReference>
<feature type="region of interest" description="Disordered" evidence="1">
    <location>
        <begin position="129"/>
        <end position="166"/>
    </location>
</feature>
<feature type="domain" description="FAD dependent oxidoreductase" evidence="2">
    <location>
        <begin position="20"/>
        <end position="228"/>
    </location>
</feature>
<evidence type="ECO:0000313" key="4">
    <source>
        <dbReference type="Proteomes" id="UP000070544"/>
    </source>
</evidence>
<dbReference type="SUPFAM" id="SSF51905">
    <property type="entry name" value="FAD/NAD(P)-binding domain"/>
    <property type="match status" value="1"/>
</dbReference>
<feature type="region of interest" description="Disordered" evidence="1">
    <location>
        <begin position="249"/>
        <end position="364"/>
    </location>
</feature>
<feature type="compositionally biased region" description="Basic and acidic residues" evidence="1">
    <location>
        <begin position="146"/>
        <end position="166"/>
    </location>
</feature>
<dbReference type="GO" id="GO:0005737">
    <property type="term" value="C:cytoplasm"/>
    <property type="evidence" value="ECO:0007669"/>
    <property type="project" value="TreeGrafter"/>
</dbReference>
<evidence type="ECO:0000259" key="2">
    <source>
        <dbReference type="Pfam" id="PF01266"/>
    </source>
</evidence>
<dbReference type="InterPro" id="IPR006076">
    <property type="entry name" value="FAD-dep_OxRdtase"/>
</dbReference>
<proteinExistence type="predicted"/>
<evidence type="ECO:0000256" key="1">
    <source>
        <dbReference type="SAM" id="MobiDB-lite"/>
    </source>
</evidence>
<feature type="compositionally biased region" description="Polar residues" evidence="1">
    <location>
        <begin position="310"/>
        <end position="322"/>
    </location>
</feature>
<name>A0A139AYV3_GONPJ</name>
<dbReference type="EMBL" id="KQ965732">
    <property type="protein sequence ID" value="KXS21884.1"/>
    <property type="molecule type" value="Genomic_DNA"/>
</dbReference>
<keyword evidence="4" id="KW-1185">Reference proteome</keyword>
<evidence type="ECO:0000313" key="3">
    <source>
        <dbReference type="EMBL" id="KXS21884.1"/>
    </source>
</evidence>
<gene>
    <name evidence="3" type="ORF">M427DRAFT_142221</name>
</gene>
<protein>
    <submittedName>
        <fullName evidence="3">FAD dependent oxidoreductase</fullName>
    </submittedName>
</protein>
<feature type="compositionally biased region" description="Basic residues" evidence="1">
    <location>
        <begin position="267"/>
        <end position="280"/>
    </location>
</feature>
<dbReference type="STRING" id="1344416.A0A139AYV3"/>
<dbReference type="OrthoDB" id="498204at2759"/>
<dbReference type="Gene3D" id="3.50.50.60">
    <property type="entry name" value="FAD/NAD(P)-binding domain"/>
    <property type="match status" value="2"/>
</dbReference>
<dbReference type="OMA" id="NPAHDGI"/>
<dbReference type="AlphaFoldDB" id="A0A139AYV3"/>
<organism evidence="3 4">
    <name type="scientific">Gonapodya prolifera (strain JEL478)</name>
    <name type="common">Monoblepharis prolifera</name>
    <dbReference type="NCBI Taxonomy" id="1344416"/>
    <lineage>
        <taxon>Eukaryota</taxon>
        <taxon>Fungi</taxon>
        <taxon>Fungi incertae sedis</taxon>
        <taxon>Chytridiomycota</taxon>
        <taxon>Chytridiomycota incertae sedis</taxon>
        <taxon>Monoblepharidomycetes</taxon>
        <taxon>Monoblepharidales</taxon>
        <taxon>Gonapodyaceae</taxon>
        <taxon>Gonapodya</taxon>
    </lineage>
</organism>
<dbReference type="Pfam" id="PF01266">
    <property type="entry name" value="DAO"/>
    <property type="match status" value="2"/>
</dbReference>
<dbReference type="InterPro" id="IPR036188">
    <property type="entry name" value="FAD/NAD-bd_sf"/>
</dbReference>
<reference evidence="3 4" key="1">
    <citation type="journal article" date="2015" name="Genome Biol. Evol.">
        <title>Phylogenomic analyses indicate that early fungi evolved digesting cell walls of algal ancestors of land plants.</title>
        <authorList>
            <person name="Chang Y."/>
            <person name="Wang S."/>
            <person name="Sekimoto S."/>
            <person name="Aerts A.L."/>
            <person name="Choi C."/>
            <person name="Clum A."/>
            <person name="LaButti K.M."/>
            <person name="Lindquist E.A."/>
            <person name="Yee Ngan C."/>
            <person name="Ohm R.A."/>
            <person name="Salamov A.A."/>
            <person name="Grigoriev I.V."/>
            <person name="Spatafora J.W."/>
            <person name="Berbee M.L."/>
        </authorList>
    </citation>
    <scope>NUCLEOTIDE SEQUENCE [LARGE SCALE GENOMIC DNA]</scope>
    <source>
        <strain evidence="3 4">JEL478</strain>
    </source>
</reference>
<sequence length="561" mass="57965">MAAAPSPSSSASLSPDPLNVVVVGGGAIGVATAYYLVTHPKAQEKNIQVTLIERSGIAAAASGKAQLLQFGKGKAGAGGFLASDWSDHTPYASLSRLSFSLHAHLASILGGDVTYGYRPMRALAVEAGEGRKAGGGKKGRAAGGKSGKDGGEREGEDEEKRNRPDEWVDGDVIGRWEEIGTPTTCAQLHPFCFLHTLFDAALATGRLRLLMGYDARGIRYDDGEVVAATDAVPPSGGWLAWLTGTPVSPAPVAAGGGEENDPAGGMRRSRSRTSSGKKPRATGVLVRASGEVPPTTSQGSLDEGAVGSGAQLSLQPDTSPADDTTCPHAPPAPSRAHSHPHVRMPTPSYHIPGSGTSRADPGEESVVPADVVVLATGAWAGEAGGWLPGAVRWPKIAYGHRSHSIILRPKDPVSPTALFVTYRNPPHSIDPEIFPRPDGNVYVCGASDDVVLPSSAALCAPDPASCELLRGVAGKLSTALDGAVEHKTQACWVPRVGDRPLIGWVGGVEGVAVGTGHTVWGILNSPATGKVLSELIVDGEVTCLDSSGFMEKGGKMWSKGW</sequence>
<dbReference type="Gene3D" id="3.30.9.10">
    <property type="entry name" value="D-Amino Acid Oxidase, subunit A, domain 2"/>
    <property type="match status" value="1"/>
</dbReference>
<feature type="domain" description="FAD dependent oxidoreductase" evidence="2">
    <location>
        <begin position="362"/>
        <end position="535"/>
    </location>
</feature>
<dbReference type="PANTHER" id="PTHR13847">
    <property type="entry name" value="SARCOSINE DEHYDROGENASE-RELATED"/>
    <property type="match status" value="1"/>
</dbReference>